<comment type="caution">
    <text evidence="2">The sequence shown here is derived from an EMBL/GenBank/DDBJ whole genome shotgun (WGS) entry which is preliminary data.</text>
</comment>
<evidence type="ECO:0000313" key="3">
    <source>
        <dbReference type="Proteomes" id="UP000649617"/>
    </source>
</evidence>
<evidence type="ECO:0000313" key="2">
    <source>
        <dbReference type="EMBL" id="CAE7575836.1"/>
    </source>
</evidence>
<dbReference type="OrthoDB" id="437002at2759"/>
<organism evidence="2 3">
    <name type="scientific">Symbiodinium pilosum</name>
    <name type="common">Dinoflagellate</name>
    <dbReference type="NCBI Taxonomy" id="2952"/>
    <lineage>
        <taxon>Eukaryota</taxon>
        <taxon>Sar</taxon>
        <taxon>Alveolata</taxon>
        <taxon>Dinophyceae</taxon>
        <taxon>Suessiales</taxon>
        <taxon>Symbiodiniaceae</taxon>
        <taxon>Symbiodinium</taxon>
    </lineage>
</organism>
<dbReference type="AlphaFoldDB" id="A0A812UL32"/>
<proteinExistence type="predicted"/>
<keyword evidence="3" id="KW-1185">Reference proteome</keyword>
<sequence length="253" mass="28158">MTKNELIEAARALNITVHTSWSRDEIRTLVLEKRKEITGTSQIPKGLASMTKADLEKKMDELKIPVPPAATKGHMMRLTRDTTADLSEQVCTFGRHRGLMFKEIPESYLLWSVKGVQAKRSGSSEELRQLANYAERRMEKSHKMQHYDPEENAAIPYSPDPNDLVSVAPSAAMSSTGTWSMVPPAANESPEKRSLGKTNRGKGYVPPKIDSLKRASDKEAGQTKMEQDIPEEVKAEFAALSTRLASLKDKYGV</sequence>
<name>A0A812UL32_SYMPI</name>
<feature type="region of interest" description="Disordered" evidence="1">
    <location>
        <begin position="178"/>
        <end position="230"/>
    </location>
</feature>
<accession>A0A812UL32</accession>
<protein>
    <submittedName>
        <fullName evidence="2">Uncharacterized protein</fullName>
    </submittedName>
</protein>
<feature type="compositionally biased region" description="Basic and acidic residues" evidence="1">
    <location>
        <begin position="210"/>
        <end position="230"/>
    </location>
</feature>
<evidence type="ECO:0000256" key="1">
    <source>
        <dbReference type="SAM" id="MobiDB-lite"/>
    </source>
</evidence>
<dbReference type="Proteomes" id="UP000649617">
    <property type="component" value="Unassembled WGS sequence"/>
</dbReference>
<dbReference type="EMBL" id="CAJNIZ010038162">
    <property type="protein sequence ID" value="CAE7575836.1"/>
    <property type="molecule type" value="Genomic_DNA"/>
</dbReference>
<reference evidence="2" key="1">
    <citation type="submission" date="2021-02" db="EMBL/GenBank/DDBJ databases">
        <authorList>
            <person name="Dougan E. K."/>
            <person name="Rhodes N."/>
            <person name="Thang M."/>
            <person name="Chan C."/>
        </authorList>
    </citation>
    <scope>NUCLEOTIDE SEQUENCE</scope>
</reference>
<gene>
    <name evidence="2" type="ORF">SPIL2461_LOCUS15498</name>
</gene>